<dbReference type="Pfam" id="PF04564">
    <property type="entry name" value="U-box"/>
    <property type="match status" value="1"/>
</dbReference>
<comment type="pathway">
    <text evidence="2">Protein modification; protein ubiquitination.</text>
</comment>
<accession>A0AAW2WGD9</accession>
<dbReference type="AlphaFoldDB" id="A0AAW2WGD9"/>
<dbReference type="InterPro" id="IPR011989">
    <property type="entry name" value="ARM-like"/>
</dbReference>
<dbReference type="SUPFAM" id="SSF57850">
    <property type="entry name" value="RING/U-box"/>
    <property type="match status" value="1"/>
</dbReference>
<proteinExistence type="predicted"/>
<dbReference type="PANTHER" id="PTHR45958">
    <property type="entry name" value="RING-TYPE E3 UBIQUITIN TRANSFERASE"/>
    <property type="match status" value="1"/>
</dbReference>
<dbReference type="InterPro" id="IPR013083">
    <property type="entry name" value="Znf_RING/FYVE/PHD"/>
</dbReference>
<dbReference type="EC" id="2.3.2.27" evidence="3"/>
<evidence type="ECO:0000259" key="6">
    <source>
        <dbReference type="PROSITE" id="PS51698"/>
    </source>
</evidence>
<dbReference type="PANTHER" id="PTHR45958:SF6">
    <property type="entry name" value="U-BOX DOMAIN-CONTAINING PROTEIN 43"/>
    <property type="match status" value="1"/>
</dbReference>
<dbReference type="InterPro" id="IPR052608">
    <property type="entry name" value="U-box_domain_protein"/>
</dbReference>
<dbReference type="SUPFAM" id="SSF48371">
    <property type="entry name" value="ARM repeat"/>
    <property type="match status" value="2"/>
</dbReference>
<dbReference type="EMBL" id="JACGWN010000008">
    <property type="protein sequence ID" value="KAL0440478.1"/>
    <property type="molecule type" value="Genomic_DNA"/>
</dbReference>
<comment type="caution">
    <text evidence="7">The sequence shown here is derived from an EMBL/GenBank/DDBJ whole genome shotgun (WGS) entry which is preliminary data.</text>
</comment>
<evidence type="ECO:0000256" key="2">
    <source>
        <dbReference type="ARBA" id="ARBA00004906"/>
    </source>
</evidence>
<dbReference type="PROSITE" id="PS51698">
    <property type="entry name" value="U_BOX"/>
    <property type="match status" value="1"/>
</dbReference>
<evidence type="ECO:0000256" key="1">
    <source>
        <dbReference type="ARBA" id="ARBA00000900"/>
    </source>
</evidence>
<dbReference type="InterPro" id="IPR016024">
    <property type="entry name" value="ARM-type_fold"/>
</dbReference>
<keyword evidence="4" id="KW-0808">Transferase</keyword>
<dbReference type="Gene3D" id="3.30.40.10">
    <property type="entry name" value="Zinc/RING finger domain, C3HC4 (zinc finger)"/>
    <property type="match status" value="1"/>
</dbReference>
<keyword evidence="5" id="KW-0677">Repeat</keyword>
<feature type="domain" description="U-box" evidence="6">
    <location>
        <begin position="54"/>
        <end position="133"/>
    </location>
</feature>
<protein>
    <recommendedName>
        <fullName evidence="3">RING-type E3 ubiquitin transferase</fullName>
        <ecNumber evidence="3">2.3.2.27</ecNumber>
    </recommendedName>
</protein>
<dbReference type="SMART" id="SM00185">
    <property type="entry name" value="ARM"/>
    <property type="match status" value="6"/>
</dbReference>
<dbReference type="Gene3D" id="1.25.10.10">
    <property type="entry name" value="Leucine-rich Repeat Variant"/>
    <property type="match status" value="3"/>
</dbReference>
<evidence type="ECO:0000256" key="3">
    <source>
        <dbReference type="ARBA" id="ARBA00012483"/>
    </source>
</evidence>
<dbReference type="GO" id="GO:0061630">
    <property type="term" value="F:ubiquitin protein ligase activity"/>
    <property type="evidence" value="ECO:0007669"/>
    <property type="project" value="UniProtKB-EC"/>
</dbReference>
<comment type="catalytic activity">
    <reaction evidence="1">
        <text>S-ubiquitinyl-[E2 ubiquitin-conjugating enzyme]-L-cysteine + [acceptor protein]-L-lysine = [E2 ubiquitin-conjugating enzyme]-L-cysteine + N(6)-ubiquitinyl-[acceptor protein]-L-lysine.</text>
        <dbReference type="EC" id="2.3.2.27"/>
    </reaction>
</comment>
<dbReference type="InterPro" id="IPR003613">
    <property type="entry name" value="Ubox_domain"/>
</dbReference>
<gene>
    <name evidence="7" type="ORF">Slati_2530800</name>
</gene>
<reference evidence="7" key="2">
    <citation type="journal article" date="2024" name="Plant">
        <title>Genomic evolution and insights into agronomic trait innovations of Sesamum species.</title>
        <authorList>
            <person name="Miao H."/>
            <person name="Wang L."/>
            <person name="Qu L."/>
            <person name="Liu H."/>
            <person name="Sun Y."/>
            <person name="Le M."/>
            <person name="Wang Q."/>
            <person name="Wei S."/>
            <person name="Zheng Y."/>
            <person name="Lin W."/>
            <person name="Duan Y."/>
            <person name="Cao H."/>
            <person name="Xiong S."/>
            <person name="Wang X."/>
            <person name="Wei L."/>
            <person name="Li C."/>
            <person name="Ma Q."/>
            <person name="Ju M."/>
            <person name="Zhao R."/>
            <person name="Li G."/>
            <person name="Mu C."/>
            <person name="Tian Q."/>
            <person name="Mei H."/>
            <person name="Zhang T."/>
            <person name="Gao T."/>
            <person name="Zhang H."/>
        </authorList>
    </citation>
    <scope>NUCLEOTIDE SEQUENCE</scope>
    <source>
        <strain evidence="7">KEN1</strain>
    </source>
</reference>
<dbReference type="InterPro" id="IPR045210">
    <property type="entry name" value="RING-Ubox_PUB"/>
</dbReference>
<evidence type="ECO:0000256" key="5">
    <source>
        <dbReference type="ARBA" id="ARBA00022737"/>
    </source>
</evidence>
<organism evidence="7">
    <name type="scientific">Sesamum latifolium</name>
    <dbReference type="NCBI Taxonomy" id="2727402"/>
    <lineage>
        <taxon>Eukaryota</taxon>
        <taxon>Viridiplantae</taxon>
        <taxon>Streptophyta</taxon>
        <taxon>Embryophyta</taxon>
        <taxon>Tracheophyta</taxon>
        <taxon>Spermatophyta</taxon>
        <taxon>Magnoliopsida</taxon>
        <taxon>eudicotyledons</taxon>
        <taxon>Gunneridae</taxon>
        <taxon>Pentapetalae</taxon>
        <taxon>asterids</taxon>
        <taxon>lamiids</taxon>
        <taxon>Lamiales</taxon>
        <taxon>Pedaliaceae</taxon>
        <taxon>Sesamum</taxon>
    </lineage>
</organism>
<dbReference type="CDD" id="cd16664">
    <property type="entry name" value="RING-Ubox_PUB"/>
    <property type="match status" value="1"/>
</dbReference>
<evidence type="ECO:0000313" key="7">
    <source>
        <dbReference type="EMBL" id="KAL0440478.1"/>
    </source>
</evidence>
<dbReference type="GO" id="GO:0016567">
    <property type="term" value="P:protein ubiquitination"/>
    <property type="evidence" value="ECO:0007669"/>
    <property type="project" value="InterPro"/>
</dbReference>
<dbReference type="SMART" id="SM00504">
    <property type="entry name" value="Ubox"/>
    <property type="match status" value="1"/>
</dbReference>
<sequence length="798" mass="88691">MRFSTRYLERDRKLELWLFSLKVVRFMAGSWDGSYDQGGQSDDSYHFERLHIEPIYDAFICPLTKQVMRDPVTLENGQTFEREAIEKRFRECRENGRRLVCPVTLRELRSTELNPSIALRNTIEEWNARNEAAQLDMARRSLTLVSPENDTIQALKFVQHLCLKNQSNKHMLRNAELIPMIVDVLKSSNRQVRSKALETLRFVVEDDSDNKEIIAEGDTVRTIVKFLNHEQSKEREEAVSLLYELSKSEKLSEKIGSVSGAVLILVGMASSNSENLSTVEKAERTLENLAQSENNVRQMAECGRLRPLLTLLLEGSPDTKLSMAAFLGDLVLNNDVKVFVARTVGFSLINLMKGNNMPSREAALKALNQISSDEASAKVKILIQFRLDQITKLVSEEVIHNLLHLISNTGPAIECKLLQVLVGLTSSPTTVSSVVSAIKSSGATISLVQFIEAPQRDLRLASIKLLQNLSPLMGRELASCLRGPSGQLGSLIRVIAENVGITEEQAAAVGLLADLPERDAGLTRQMLDEGAFQLFISRIIRIRQGETRGSRFMTPYLEGLVKVLSRITFALSEESGAARALCREHNLASLFIDLLQVNGLDNVQMVSAMALENLSQESKNLTRLPEFPAPGFCASIFPCLSKPPIITGLCKVHRGTCSLKDTFCLLEGQAVDKLVALLDHTNEKVVEASLAALSTLLDDGVVIEEGVQVLLEAEGVKPILEVLLEKRTDSLRRRAVWAVERLLRTEEIAYEVSGDPNISTALVDAFQHGDYRTRQIAERALKHVDKIPNFSGIFPNVG</sequence>
<reference evidence="7" key="1">
    <citation type="submission" date="2020-06" db="EMBL/GenBank/DDBJ databases">
        <authorList>
            <person name="Li T."/>
            <person name="Hu X."/>
            <person name="Zhang T."/>
            <person name="Song X."/>
            <person name="Zhang H."/>
            <person name="Dai N."/>
            <person name="Sheng W."/>
            <person name="Hou X."/>
            <person name="Wei L."/>
        </authorList>
    </citation>
    <scope>NUCLEOTIDE SEQUENCE</scope>
    <source>
        <strain evidence="7">KEN1</strain>
        <tissue evidence="7">Leaf</tissue>
    </source>
</reference>
<dbReference type="InterPro" id="IPR000225">
    <property type="entry name" value="Armadillo"/>
</dbReference>
<evidence type="ECO:0000256" key="4">
    <source>
        <dbReference type="ARBA" id="ARBA00022679"/>
    </source>
</evidence>
<name>A0AAW2WGD9_9LAMI</name>